<dbReference type="OrthoDB" id="9802328at2"/>
<dbReference type="InterPro" id="IPR015421">
    <property type="entry name" value="PyrdxlP-dep_Trfase_major"/>
</dbReference>
<dbReference type="InterPro" id="IPR000524">
    <property type="entry name" value="Tscrpt_reg_HTH_GntR"/>
</dbReference>
<dbReference type="GO" id="GO:0030170">
    <property type="term" value="F:pyridoxal phosphate binding"/>
    <property type="evidence" value="ECO:0007669"/>
    <property type="project" value="InterPro"/>
</dbReference>
<gene>
    <name evidence="7" type="ORF">A4R35_02960</name>
</gene>
<dbReference type="GO" id="GO:0003700">
    <property type="term" value="F:DNA-binding transcription factor activity"/>
    <property type="evidence" value="ECO:0007669"/>
    <property type="project" value="InterPro"/>
</dbReference>
<dbReference type="Gene3D" id="3.90.1150.10">
    <property type="entry name" value="Aspartate Aminotransferase, domain 1"/>
    <property type="match status" value="1"/>
</dbReference>
<dbReference type="InterPro" id="IPR036388">
    <property type="entry name" value="WH-like_DNA-bd_sf"/>
</dbReference>
<dbReference type="CDD" id="cd07377">
    <property type="entry name" value="WHTH_GntR"/>
    <property type="match status" value="1"/>
</dbReference>
<keyword evidence="2" id="KW-0663">Pyridoxal phosphate</keyword>
<evidence type="ECO:0000256" key="5">
    <source>
        <dbReference type="ARBA" id="ARBA00023163"/>
    </source>
</evidence>
<proteinExistence type="inferred from homology"/>
<feature type="domain" description="HTH gntR-type" evidence="6">
    <location>
        <begin position="13"/>
        <end position="81"/>
    </location>
</feature>
<keyword evidence="8" id="KW-1185">Reference proteome</keyword>
<evidence type="ECO:0000256" key="3">
    <source>
        <dbReference type="ARBA" id="ARBA00023015"/>
    </source>
</evidence>
<comment type="caution">
    <text evidence="7">The sequence shown here is derived from an EMBL/GenBank/DDBJ whole genome shotgun (WGS) entry which is preliminary data.</text>
</comment>
<accession>A0A328VA82</accession>
<keyword evidence="4" id="KW-0238">DNA-binding</keyword>
<keyword evidence="5" id="KW-0804">Transcription</keyword>
<dbReference type="SMART" id="SM00345">
    <property type="entry name" value="HTH_GNTR"/>
    <property type="match status" value="1"/>
</dbReference>
<dbReference type="AlphaFoldDB" id="A0A328VA82"/>
<comment type="similarity">
    <text evidence="1">In the C-terminal section; belongs to the class-I pyridoxal-phosphate-dependent aminotransferase family.</text>
</comment>
<dbReference type="PANTHER" id="PTHR46577:SF1">
    <property type="entry name" value="HTH-TYPE TRANSCRIPTIONAL REGULATORY PROTEIN GABR"/>
    <property type="match status" value="1"/>
</dbReference>
<evidence type="ECO:0000256" key="4">
    <source>
        <dbReference type="ARBA" id="ARBA00023125"/>
    </source>
</evidence>
<evidence type="ECO:0000256" key="1">
    <source>
        <dbReference type="ARBA" id="ARBA00005384"/>
    </source>
</evidence>
<evidence type="ECO:0000256" key="2">
    <source>
        <dbReference type="ARBA" id="ARBA00022898"/>
    </source>
</evidence>
<protein>
    <recommendedName>
        <fullName evidence="6">HTH gntR-type domain-containing protein</fullName>
    </recommendedName>
</protein>
<dbReference type="Pfam" id="PF00392">
    <property type="entry name" value="GntR"/>
    <property type="match status" value="1"/>
</dbReference>
<evidence type="ECO:0000313" key="8">
    <source>
        <dbReference type="Proteomes" id="UP000248706"/>
    </source>
</evidence>
<organism evidence="7 8">
    <name type="scientific">Thermogemmatispora tikiterensis</name>
    <dbReference type="NCBI Taxonomy" id="1825093"/>
    <lineage>
        <taxon>Bacteria</taxon>
        <taxon>Bacillati</taxon>
        <taxon>Chloroflexota</taxon>
        <taxon>Ktedonobacteria</taxon>
        <taxon>Thermogemmatisporales</taxon>
        <taxon>Thermogemmatisporaceae</taxon>
        <taxon>Thermogemmatispora</taxon>
    </lineage>
</organism>
<dbReference type="Proteomes" id="UP000248706">
    <property type="component" value="Unassembled WGS sequence"/>
</dbReference>
<dbReference type="Gene3D" id="1.10.10.10">
    <property type="entry name" value="Winged helix-like DNA-binding domain superfamily/Winged helix DNA-binding domain"/>
    <property type="match status" value="1"/>
</dbReference>
<dbReference type="PANTHER" id="PTHR46577">
    <property type="entry name" value="HTH-TYPE TRANSCRIPTIONAL REGULATORY PROTEIN GABR"/>
    <property type="match status" value="1"/>
</dbReference>
<dbReference type="RefSeq" id="WP_112426409.1">
    <property type="nucleotide sequence ID" value="NZ_MCIF01000002.1"/>
</dbReference>
<dbReference type="SUPFAM" id="SSF53383">
    <property type="entry name" value="PLP-dependent transferases"/>
    <property type="match status" value="1"/>
</dbReference>
<dbReference type="InterPro" id="IPR015424">
    <property type="entry name" value="PyrdxlP-dep_Trfase"/>
</dbReference>
<dbReference type="Pfam" id="PF00155">
    <property type="entry name" value="Aminotran_1_2"/>
    <property type="match status" value="1"/>
</dbReference>
<dbReference type="Gene3D" id="3.40.640.10">
    <property type="entry name" value="Type I PLP-dependent aspartate aminotransferase-like (Major domain)"/>
    <property type="match status" value="1"/>
</dbReference>
<keyword evidence="3" id="KW-0805">Transcription regulation</keyword>
<dbReference type="GO" id="GO:0003677">
    <property type="term" value="F:DNA binding"/>
    <property type="evidence" value="ECO:0007669"/>
    <property type="project" value="UniProtKB-KW"/>
</dbReference>
<dbReference type="InterPro" id="IPR036390">
    <property type="entry name" value="WH_DNA-bd_sf"/>
</dbReference>
<dbReference type="PROSITE" id="PS50949">
    <property type="entry name" value="HTH_GNTR"/>
    <property type="match status" value="1"/>
</dbReference>
<name>A0A328VA82_9CHLR</name>
<dbReference type="InterPro" id="IPR015422">
    <property type="entry name" value="PyrdxlP-dep_Trfase_small"/>
</dbReference>
<dbReference type="SUPFAM" id="SSF46785">
    <property type="entry name" value="Winged helix' DNA-binding domain"/>
    <property type="match status" value="1"/>
</dbReference>
<reference evidence="7 8" key="1">
    <citation type="submission" date="2016-08" db="EMBL/GenBank/DDBJ databases">
        <title>Analysis of Carbohydrate Active Enzymes in Thermogemmatispora T81 Reveals Carbohydrate Degradation Ability.</title>
        <authorList>
            <person name="Tomazini A."/>
            <person name="Lal S."/>
            <person name="Stott M."/>
            <person name="Henrissat B."/>
            <person name="Polikarpov I."/>
            <person name="Sparling R."/>
            <person name="Levin D.B."/>
        </authorList>
    </citation>
    <scope>NUCLEOTIDE SEQUENCE [LARGE SCALE GENOMIC DNA]</scope>
    <source>
        <strain evidence="7 8">T81</strain>
    </source>
</reference>
<dbReference type="InterPro" id="IPR004839">
    <property type="entry name" value="Aminotransferase_I/II_large"/>
</dbReference>
<evidence type="ECO:0000313" key="7">
    <source>
        <dbReference type="EMBL" id="RAQ94478.1"/>
    </source>
</evidence>
<dbReference type="EMBL" id="MCIF01000002">
    <property type="protein sequence ID" value="RAQ94478.1"/>
    <property type="molecule type" value="Genomic_DNA"/>
</dbReference>
<dbReference type="InterPro" id="IPR051446">
    <property type="entry name" value="HTH_trans_reg/aminotransferase"/>
</dbReference>
<evidence type="ECO:0000259" key="6">
    <source>
        <dbReference type="PROSITE" id="PS50949"/>
    </source>
</evidence>
<sequence length="545" mass="60572">MSITFSLDKSTRTLLYQQLAEQIKSAIVRGELTEGMQLPPVRRLAAELSVSTTTVAQAYDLLASEGIIGGHVGRGTYILSSPLTALARARAPFGGDLQASDPASICQRQRLDWATGWLGGLSLQASRAGQLQWLTQRALERWGDPATMLNLSSGYPDVSLFPIERWERSMARAGRLLAEEARQAASLQVLQYGSTLGDEALRRYLCQYFTRFGFQPEPQEILLTSGNQQGLDLVARVLLAPGEPVFIEEPAYLAALDIFEQLRAACQPIPVDEEGLRLDLLEQALEAPAARPRLLCVVPTAHSPTGATMSCERRQQLVELARRYNLLIVEDDYCSELFYDESRCEPPPALRSFDCEGRVIYLKSFNKLIFPTLRLGCIVAAQPILARLVEGKQAFARGTSLPLARALLEHLSDPAFEEELCLYRQEYRRRRDALLNLLAEELAGLECRWTVPGAGFNLLLWLPPQLQEYEVIEKAADRGLLLAPGQLFRVENSQQQLPSVRLTFADKSPEQLREGVQRLSSTLRALLHGSGTRRGRASPDLFTAV</sequence>
<dbReference type="CDD" id="cd00609">
    <property type="entry name" value="AAT_like"/>
    <property type="match status" value="1"/>
</dbReference>